<dbReference type="HOGENOM" id="CLU_044754_1_0_14"/>
<dbReference type="NCBIfam" id="NF006941">
    <property type="entry name" value="PRK09423.1"/>
    <property type="match status" value="1"/>
</dbReference>
<feature type="binding site" evidence="9">
    <location>
        <position position="269"/>
    </location>
    <ligand>
        <name>glycerol</name>
        <dbReference type="ChEBI" id="CHEBI:17754"/>
    </ligand>
</feature>
<evidence type="ECO:0000313" key="13">
    <source>
        <dbReference type="EMBL" id="AGM25422.1"/>
    </source>
</evidence>
<keyword evidence="14" id="KW-1185">Reference proteome</keyword>
<dbReference type="OrthoDB" id="5198708at2"/>
<dbReference type="PIRSF" id="PIRSF000112">
    <property type="entry name" value="Glycerol_dehydrogenase"/>
    <property type="match status" value="1"/>
</dbReference>
<evidence type="ECO:0000256" key="6">
    <source>
        <dbReference type="ARBA" id="ARBA00039147"/>
    </source>
</evidence>
<dbReference type="AlphaFoldDB" id="R4U250"/>
<feature type="binding site" evidence="11">
    <location>
        <position position="123"/>
    </location>
    <ligand>
        <name>NAD(+)</name>
        <dbReference type="ChEBI" id="CHEBI:57540"/>
    </ligand>
</feature>
<dbReference type="STRING" id="1276227.SCHRY_v1c08470"/>
<dbReference type="Pfam" id="PF00465">
    <property type="entry name" value="Fe-ADH"/>
    <property type="match status" value="1"/>
</dbReference>
<dbReference type="InterPro" id="IPR018211">
    <property type="entry name" value="ADH_Fe_CS"/>
</dbReference>
<feature type="binding site" evidence="11">
    <location>
        <position position="129"/>
    </location>
    <ligand>
        <name>NAD(+)</name>
        <dbReference type="ChEBI" id="CHEBI:57540"/>
    </ligand>
</feature>
<sequence length="371" mass="41049">MIKILGTPSRYIQGYDAIHQLNTYAGQLADSFLIVADKIIIKDLQPILAKTLQDHNYHLEEFRGESSYSEINRLRAIYQAKKLQMVIAVGGGKTIDTVKAIGYFEKCPVGICPSAASCDAPTSALSVIYKDNGEFEEYLFYKKNPDFVLVDTHIISKAPVRLLVAGMGDALGTYFEARAVAKANKDNFFKAKSTKSGLVLAHTCYQTLLENGLRAKIAVENKSCTADVEAIVEANTLLSGLGFESCGLACAHAFYNASTIVPALEKFYHGEKVSFGTVIELILEGAPTCELHEVLEFCISVGLPICLADYGINEFDETLWMKVAEKACQPGDTMHNEPFMVNPMMVFNAIKHANYYASEYKKFHQNQIFKK</sequence>
<comment type="pathway">
    <text evidence="5">Polyol metabolism; glycerol fermentation; glycerone phosphate from glycerol (oxidative route): step 1/2.</text>
</comment>
<feature type="binding site" evidence="9">
    <location>
        <position position="169"/>
    </location>
    <ligand>
        <name>glycerol</name>
        <dbReference type="ChEBI" id="CHEBI:17754"/>
    </ligand>
</feature>
<dbReference type="EMBL" id="CP005077">
    <property type="protein sequence ID" value="AGM25422.1"/>
    <property type="molecule type" value="Genomic_DNA"/>
</dbReference>
<reference evidence="13 14" key="1">
    <citation type="journal article" date="2013" name="Genome Biol. Evol.">
        <title>Complete genomes of two dipteran-associated spiroplasmas provided insights into the origin, dynamics, and impacts of viral invasion in spiroplasma.</title>
        <authorList>
            <person name="Ku C."/>
            <person name="Lo W.S."/>
            <person name="Chen L.L."/>
            <person name="Kuo C.H."/>
        </authorList>
    </citation>
    <scope>NUCLEOTIDE SEQUENCE [LARGE SCALE GENOMIC DNA]</scope>
    <source>
        <strain evidence="13 14">DF-1</strain>
    </source>
</reference>
<name>R4U250_9MOLU</name>
<dbReference type="SUPFAM" id="SSF56796">
    <property type="entry name" value="Dehydroquinate synthase-like"/>
    <property type="match status" value="1"/>
</dbReference>
<dbReference type="EC" id="1.1.1.6" evidence="6"/>
<evidence type="ECO:0000256" key="11">
    <source>
        <dbReference type="PIRSR" id="PIRSR000112-3"/>
    </source>
</evidence>
<dbReference type="Gene3D" id="3.40.50.1970">
    <property type="match status" value="1"/>
</dbReference>
<dbReference type="GO" id="GO:0046872">
    <property type="term" value="F:metal ion binding"/>
    <property type="evidence" value="ECO:0007669"/>
    <property type="project" value="UniProtKB-KW"/>
</dbReference>
<dbReference type="KEGG" id="scr:SCHRY_v1c08470"/>
<dbReference type="PANTHER" id="PTHR43616">
    <property type="entry name" value="GLYCEROL DEHYDROGENASE"/>
    <property type="match status" value="1"/>
</dbReference>
<protein>
    <recommendedName>
        <fullName evidence="7">Glycerol dehydrogenase</fullName>
        <ecNumber evidence="6">1.1.1.6</ecNumber>
    </recommendedName>
</protein>
<comment type="similarity">
    <text evidence="1">Belongs to the iron-containing alcohol dehydrogenase family.</text>
</comment>
<dbReference type="GO" id="GO:0005829">
    <property type="term" value="C:cytosol"/>
    <property type="evidence" value="ECO:0007669"/>
    <property type="project" value="TreeGrafter"/>
</dbReference>
<evidence type="ECO:0000256" key="7">
    <source>
        <dbReference type="ARBA" id="ARBA00040132"/>
    </source>
</evidence>
<feature type="binding site" evidence="10">
    <location>
        <position position="119"/>
    </location>
    <ligand>
        <name>glycerol</name>
        <dbReference type="ChEBI" id="CHEBI:17754"/>
    </ligand>
</feature>
<dbReference type="GO" id="GO:0008888">
    <property type="term" value="F:glycerol dehydrogenase (NAD+) activity"/>
    <property type="evidence" value="ECO:0007669"/>
    <property type="project" value="UniProtKB-EC"/>
</dbReference>
<feature type="binding site" evidence="11">
    <location>
        <position position="125"/>
    </location>
    <ligand>
        <name>NAD(+)</name>
        <dbReference type="ChEBI" id="CHEBI:57540"/>
    </ligand>
</feature>
<feature type="binding site" evidence="11">
    <location>
        <begin position="92"/>
        <end position="96"/>
    </location>
    <ligand>
        <name>NAD(+)</name>
        <dbReference type="ChEBI" id="CHEBI:57540"/>
    </ligand>
</feature>
<comment type="catalytic activity">
    <reaction evidence="8">
        <text>glycerol + NAD(+) = dihydroxyacetone + NADH + H(+)</text>
        <dbReference type="Rhea" id="RHEA:13769"/>
        <dbReference type="ChEBI" id="CHEBI:15378"/>
        <dbReference type="ChEBI" id="CHEBI:16016"/>
        <dbReference type="ChEBI" id="CHEBI:17754"/>
        <dbReference type="ChEBI" id="CHEBI:57540"/>
        <dbReference type="ChEBI" id="CHEBI:57945"/>
        <dbReference type="EC" id="1.1.1.6"/>
    </reaction>
</comment>
<dbReference type="PANTHER" id="PTHR43616:SF5">
    <property type="entry name" value="GLYCEROL DEHYDROGENASE 1"/>
    <property type="match status" value="1"/>
</dbReference>
<dbReference type="eggNOG" id="COG0371">
    <property type="taxonomic scope" value="Bacteria"/>
</dbReference>
<dbReference type="InterPro" id="IPR016205">
    <property type="entry name" value="Glycerol_DH"/>
</dbReference>
<evidence type="ECO:0000256" key="2">
    <source>
        <dbReference type="ARBA" id="ARBA00022723"/>
    </source>
</evidence>
<evidence type="ECO:0000256" key="5">
    <source>
        <dbReference type="ARBA" id="ARBA00037918"/>
    </source>
</evidence>
<dbReference type="CDD" id="cd08170">
    <property type="entry name" value="GlyDH"/>
    <property type="match status" value="1"/>
</dbReference>
<evidence type="ECO:0000256" key="1">
    <source>
        <dbReference type="ARBA" id="ARBA00007358"/>
    </source>
</evidence>
<dbReference type="Gene3D" id="1.20.1090.10">
    <property type="entry name" value="Dehydroquinate synthase-like - alpha domain"/>
    <property type="match status" value="1"/>
</dbReference>
<evidence type="ECO:0000313" key="14">
    <source>
        <dbReference type="Proteomes" id="UP000013964"/>
    </source>
</evidence>
<feature type="binding site" evidence="9">
    <location>
        <position position="252"/>
    </location>
    <ligand>
        <name>glycerol</name>
        <dbReference type="ChEBI" id="CHEBI:17754"/>
    </ligand>
</feature>
<evidence type="ECO:0000256" key="3">
    <source>
        <dbReference type="ARBA" id="ARBA00023002"/>
    </source>
</evidence>
<evidence type="ECO:0000256" key="4">
    <source>
        <dbReference type="ARBA" id="ARBA00023027"/>
    </source>
</evidence>
<dbReference type="InterPro" id="IPR001670">
    <property type="entry name" value="ADH_Fe/GldA"/>
</dbReference>
<dbReference type="Proteomes" id="UP000013964">
    <property type="component" value="Chromosome"/>
</dbReference>
<keyword evidence="3" id="KW-0560">Oxidoreductase</keyword>
<comment type="cofactor">
    <cofactor evidence="9">
        <name>Zn(2+)</name>
        <dbReference type="ChEBI" id="CHEBI:29105"/>
    </cofactor>
    <text evidence="9">Binds 1 zinc ion per subunit.</text>
</comment>
<accession>R4U250</accession>
<evidence type="ECO:0000256" key="8">
    <source>
        <dbReference type="ARBA" id="ARBA00049006"/>
    </source>
</evidence>
<evidence type="ECO:0000259" key="12">
    <source>
        <dbReference type="Pfam" id="PF00465"/>
    </source>
</evidence>
<keyword evidence="4 11" id="KW-0520">NAD</keyword>
<organism evidence="13 14">
    <name type="scientific">Spiroplasma chrysopicola DF-1</name>
    <dbReference type="NCBI Taxonomy" id="1276227"/>
    <lineage>
        <taxon>Bacteria</taxon>
        <taxon>Bacillati</taxon>
        <taxon>Mycoplasmatota</taxon>
        <taxon>Mollicutes</taxon>
        <taxon>Entomoplasmatales</taxon>
        <taxon>Spiroplasmataceae</taxon>
        <taxon>Spiroplasma</taxon>
    </lineage>
</organism>
<evidence type="ECO:0000256" key="10">
    <source>
        <dbReference type="PIRSR" id="PIRSR000112-2"/>
    </source>
</evidence>
<gene>
    <name evidence="13" type="primary">gldA</name>
    <name evidence="13" type="ORF">SCHRY_v1c08470</name>
</gene>
<dbReference type="RefSeq" id="WP_016339243.1">
    <property type="nucleotide sequence ID" value="NC_021280.1"/>
</dbReference>
<dbReference type="PATRIC" id="fig|1276227.3.peg.856"/>
<feature type="domain" description="Alcohol dehydrogenase iron-type/glycerol dehydrogenase GldA" evidence="12">
    <location>
        <begin position="8"/>
        <end position="152"/>
    </location>
</feature>
<keyword evidence="2 9" id="KW-0479">Metal-binding</keyword>
<proteinExistence type="inferred from homology"/>
<evidence type="ECO:0000256" key="9">
    <source>
        <dbReference type="PIRSR" id="PIRSR000112-1"/>
    </source>
</evidence>
<keyword evidence="9" id="KW-0862">Zinc</keyword>
<dbReference type="PROSITE" id="PS00913">
    <property type="entry name" value="ADH_IRON_1"/>
    <property type="match status" value="1"/>
</dbReference>